<organism evidence="2 3">
    <name type="scientific">Asterophora parasitica</name>
    <dbReference type="NCBI Taxonomy" id="117018"/>
    <lineage>
        <taxon>Eukaryota</taxon>
        <taxon>Fungi</taxon>
        <taxon>Dikarya</taxon>
        <taxon>Basidiomycota</taxon>
        <taxon>Agaricomycotina</taxon>
        <taxon>Agaricomycetes</taxon>
        <taxon>Agaricomycetidae</taxon>
        <taxon>Agaricales</taxon>
        <taxon>Tricholomatineae</taxon>
        <taxon>Lyophyllaceae</taxon>
        <taxon>Asterophora</taxon>
    </lineage>
</organism>
<dbReference type="EMBL" id="JABCKV010000036">
    <property type="protein sequence ID" value="KAG5645571.1"/>
    <property type="molecule type" value="Genomic_DNA"/>
</dbReference>
<feature type="region of interest" description="Disordered" evidence="1">
    <location>
        <begin position="1"/>
        <end position="23"/>
    </location>
</feature>
<reference evidence="2" key="2">
    <citation type="submission" date="2021-10" db="EMBL/GenBank/DDBJ databases">
        <title>Phylogenomics reveals ancestral predisposition of the termite-cultivated fungus Termitomyces towards a domesticated lifestyle.</title>
        <authorList>
            <person name="Auxier B."/>
            <person name="Grum-Grzhimaylo A."/>
            <person name="Cardenas M.E."/>
            <person name="Lodge J.D."/>
            <person name="Laessoe T."/>
            <person name="Pedersen O."/>
            <person name="Smith M.E."/>
            <person name="Kuyper T.W."/>
            <person name="Franco-Molano E.A."/>
            <person name="Baroni T.J."/>
            <person name="Aanen D.K."/>
        </authorList>
    </citation>
    <scope>NUCLEOTIDE SEQUENCE</scope>
    <source>
        <strain evidence="2">AP01</strain>
        <tissue evidence="2">Mycelium</tissue>
    </source>
</reference>
<name>A0A9P7KF59_9AGAR</name>
<dbReference type="AlphaFoldDB" id="A0A9P7KF59"/>
<evidence type="ECO:0000313" key="3">
    <source>
        <dbReference type="Proteomes" id="UP000775547"/>
    </source>
</evidence>
<evidence type="ECO:0000256" key="1">
    <source>
        <dbReference type="SAM" id="MobiDB-lite"/>
    </source>
</evidence>
<sequence length="98" mass="11071">MAKTPHKAGSTRQASRPARTAAPLRFKFDDEENVDEILSEGEERQYEGDVTGILKEHQLRQAMKNPTRTTEYQAQKKAIYAAARKNAQEISKSGVTYM</sequence>
<dbReference type="Proteomes" id="UP000775547">
    <property type="component" value="Unassembled WGS sequence"/>
</dbReference>
<proteinExistence type="predicted"/>
<reference evidence="2" key="1">
    <citation type="submission" date="2020-07" db="EMBL/GenBank/DDBJ databases">
        <authorList>
            <person name="Nieuwenhuis M."/>
            <person name="Van De Peppel L.J.J."/>
        </authorList>
    </citation>
    <scope>NUCLEOTIDE SEQUENCE</scope>
    <source>
        <strain evidence="2">AP01</strain>
        <tissue evidence="2">Mycelium</tissue>
    </source>
</reference>
<gene>
    <name evidence="2" type="ORF">DXG03_005709</name>
</gene>
<accession>A0A9P7KF59</accession>
<comment type="caution">
    <text evidence="2">The sequence shown here is derived from an EMBL/GenBank/DDBJ whole genome shotgun (WGS) entry which is preliminary data.</text>
</comment>
<keyword evidence="3" id="KW-1185">Reference proteome</keyword>
<protein>
    <submittedName>
        <fullName evidence="2">Uncharacterized protein</fullName>
    </submittedName>
</protein>
<evidence type="ECO:0000313" key="2">
    <source>
        <dbReference type="EMBL" id="KAG5645571.1"/>
    </source>
</evidence>